<proteinExistence type="predicted"/>
<dbReference type="OrthoDB" id="6448158at2"/>
<feature type="compositionally biased region" description="Polar residues" evidence="1">
    <location>
        <begin position="284"/>
        <end position="298"/>
    </location>
</feature>
<sequence>MPVPILDNVFQELTRYKNPSGKPVLREVEYADNKTKTLLILFDDIDVRTSFSKKAGLGQLPSRSDYIVNILNQLGFKPLASRLKLRFRLADHPRYNVTIHAYQKILLPSYSPEENNWTDLFKERLDEKSRKYQGIRDSLRKYHSPVSSPSGSPQAESSGFFSAHNPWTSQYEQNMRQTIGQSLITAYQHGDMPGPSNFLQTAQSGGPVRRLTPSTSQRSAPYSRPARQESHPMLCSLLESPSSPSSPTRQRSLSPYAQPPLSIQPPGAPRPPSRPQTPLFPQRQVVSSNPIYDNPSSEDFNDILETLRFHARTPSPRR</sequence>
<feature type="compositionally biased region" description="Low complexity" evidence="1">
    <location>
        <begin position="147"/>
        <end position="159"/>
    </location>
</feature>
<feature type="compositionally biased region" description="Pro residues" evidence="1">
    <location>
        <begin position="262"/>
        <end position="275"/>
    </location>
</feature>
<reference evidence="2 3" key="1">
    <citation type="submission" date="2016-09" db="EMBL/GenBank/DDBJ databases">
        <title>Xenorhabdus thuongxuanensis sp. nov. and Xenorhabdus eapokensis sp. nov., isolated from Steinernema species.</title>
        <authorList>
            <person name="Kaempfer P."/>
            <person name="Tobias N.J."/>
            <person name="Phan Ke L."/>
            <person name="Bode H.B."/>
            <person name="Glaeser S.P."/>
        </authorList>
    </citation>
    <scope>NUCLEOTIDE SEQUENCE [LARGE SCALE GENOMIC DNA]</scope>
    <source>
        <strain evidence="2 3">DL20</strain>
    </source>
</reference>
<evidence type="ECO:0000256" key="1">
    <source>
        <dbReference type="SAM" id="MobiDB-lite"/>
    </source>
</evidence>
<comment type="caution">
    <text evidence="2">The sequence shown here is derived from an EMBL/GenBank/DDBJ whole genome shotgun (WGS) entry which is preliminary data.</text>
</comment>
<organism evidence="2 3">
    <name type="scientific">Xenorhabdus eapokensis</name>
    <dbReference type="NCBI Taxonomy" id="1873482"/>
    <lineage>
        <taxon>Bacteria</taxon>
        <taxon>Pseudomonadati</taxon>
        <taxon>Pseudomonadota</taxon>
        <taxon>Gammaproteobacteria</taxon>
        <taxon>Enterobacterales</taxon>
        <taxon>Morganellaceae</taxon>
        <taxon>Xenorhabdus</taxon>
    </lineage>
</organism>
<gene>
    <name evidence="2" type="ORF">Xedl_02434</name>
</gene>
<dbReference type="AlphaFoldDB" id="A0A1Q5TPX3"/>
<name>A0A1Q5TPX3_9GAMM</name>
<feature type="region of interest" description="Disordered" evidence="1">
    <location>
        <begin position="187"/>
        <end position="299"/>
    </location>
</feature>
<feature type="compositionally biased region" description="Low complexity" evidence="1">
    <location>
        <begin position="234"/>
        <end position="255"/>
    </location>
</feature>
<feature type="region of interest" description="Disordered" evidence="1">
    <location>
        <begin position="136"/>
        <end position="164"/>
    </location>
</feature>
<dbReference type="Proteomes" id="UP000186268">
    <property type="component" value="Unassembled WGS sequence"/>
</dbReference>
<accession>A0A1Q5TPX3</accession>
<evidence type="ECO:0000313" key="3">
    <source>
        <dbReference type="Proteomes" id="UP000186268"/>
    </source>
</evidence>
<keyword evidence="3" id="KW-1185">Reference proteome</keyword>
<dbReference type="RefSeq" id="WP_143187428.1">
    <property type="nucleotide sequence ID" value="NZ_CAWNAG010000068.1"/>
</dbReference>
<evidence type="ECO:0000313" key="2">
    <source>
        <dbReference type="EMBL" id="OKP02275.1"/>
    </source>
</evidence>
<dbReference type="EMBL" id="MKGQ01000016">
    <property type="protein sequence ID" value="OKP02275.1"/>
    <property type="molecule type" value="Genomic_DNA"/>
</dbReference>
<protein>
    <submittedName>
        <fullName evidence="2">Uncharacterized protein</fullName>
    </submittedName>
</protein>